<reference evidence="2 3" key="1">
    <citation type="journal article" date="2014" name="Mol. Plant">
        <title>Chromosome Scale Genome Assembly and Transcriptome Profiling of Nannochloropsis gaditana in Nitrogen Depletion.</title>
        <authorList>
            <person name="Corteggiani Carpinelli E."/>
            <person name="Telatin A."/>
            <person name="Vitulo N."/>
            <person name="Forcato C."/>
            <person name="D'Angelo M."/>
            <person name="Schiavon R."/>
            <person name="Vezzi A."/>
            <person name="Giacometti G.M."/>
            <person name="Morosinotto T."/>
            <person name="Valle G."/>
        </authorList>
    </citation>
    <scope>NUCLEOTIDE SEQUENCE [LARGE SCALE GENOMIC DNA]</scope>
    <source>
        <strain evidence="2 3">B-31</strain>
    </source>
</reference>
<dbReference type="AlphaFoldDB" id="W7TE18"/>
<keyword evidence="1" id="KW-0812">Transmembrane</keyword>
<dbReference type="Proteomes" id="UP000019335">
    <property type="component" value="Chromosome 14"/>
</dbReference>
<evidence type="ECO:0000313" key="2">
    <source>
        <dbReference type="EMBL" id="EWM24457.1"/>
    </source>
</evidence>
<keyword evidence="3" id="KW-1185">Reference proteome</keyword>
<comment type="caution">
    <text evidence="2">The sequence shown here is derived from an EMBL/GenBank/DDBJ whole genome shotgun (WGS) entry which is preliminary data.</text>
</comment>
<proteinExistence type="predicted"/>
<keyword evidence="1" id="KW-1133">Transmembrane helix</keyword>
<evidence type="ECO:0000256" key="1">
    <source>
        <dbReference type="SAM" id="Phobius"/>
    </source>
</evidence>
<sequence>MRSKYSYLPVAVPIAGWLLAMMVIFVVHFISSWRRRKHLVGNLPKIFLWIDPRSFLATAFRQKWNRRTFDRLILEEFQRRNYPPVIAICGPIPWVAPIFASNDATLIAEMLLLGNKTLMKKAGIKEEPPLEPFNQAVFSTTRRVLHTRMKEWEQQSGLMVRSRTRRLAQYFTKRSTSSSFLSEQQHSEVDQENGHISSPVEVLCLPPSPPHSLPPSLLSFHLPPLPPTLPPFLPSFLSRPPRALLYPINGGVSFPSRSGTRH</sequence>
<gene>
    <name evidence="2" type="ORF">Naga_100512g1</name>
</gene>
<name>W7TE18_9STRA</name>
<evidence type="ECO:0000313" key="3">
    <source>
        <dbReference type="Proteomes" id="UP000019335"/>
    </source>
</evidence>
<dbReference type="OrthoDB" id="10543798at2759"/>
<dbReference type="EMBL" id="AZIL01001233">
    <property type="protein sequence ID" value="EWM24457.1"/>
    <property type="molecule type" value="Genomic_DNA"/>
</dbReference>
<feature type="transmembrane region" description="Helical" evidence="1">
    <location>
        <begin position="6"/>
        <end position="30"/>
    </location>
</feature>
<organism evidence="2 3">
    <name type="scientific">Nannochloropsis gaditana</name>
    <dbReference type="NCBI Taxonomy" id="72520"/>
    <lineage>
        <taxon>Eukaryota</taxon>
        <taxon>Sar</taxon>
        <taxon>Stramenopiles</taxon>
        <taxon>Ochrophyta</taxon>
        <taxon>Eustigmatophyceae</taxon>
        <taxon>Eustigmatales</taxon>
        <taxon>Monodopsidaceae</taxon>
        <taxon>Nannochloropsis</taxon>
    </lineage>
</organism>
<accession>W7TE18</accession>
<keyword evidence="1" id="KW-0472">Membrane</keyword>
<protein>
    <submittedName>
        <fullName evidence="2">Uncharacterized protein</fullName>
    </submittedName>
</protein>